<dbReference type="AlphaFoldDB" id="A0A3M9XFV4"/>
<name>A0A3M9XFV4_9HYPH</name>
<dbReference type="EMBL" id="QKOD01000001">
    <property type="protein sequence ID" value="RNJ46939.1"/>
    <property type="molecule type" value="Genomic_DNA"/>
</dbReference>
<proteinExistence type="predicted"/>
<reference evidence="1 2" key="1">
    <citation type="journal article" date="2018" name="Mol. Plant Microbe Interact.">
        <title>Taxonomically Different Co-Microsymbionts of a Relict Legume, Oxytropis popoviana, Have Complementary Sets of Symbiotic Genes and Together Increase the Efficiency of Plant Nodulation.</title>
        <authorList>
            <person name="Safronova V."/>
            <person name="Belimov A."/>
            <person name="Sazanova A."/>
            <person name="Chirak E."/>
            <person name="Verkhozina A."/>
            <person name="Kuznetsova I."/>
            <person name="Andronov E."/>
            <person name="Puhalsky J."/>
            <person name="Tikhonovich I."/>
        </authorList>
    </citation>
    <scope>NUCLEOTIDE SEQUENCE [LARGE SCALE GENOMIC DNA]</scope>
    <source>
        <strain evidence="1 2">Opo-235</strain>
    </source>
</reference>
<comment type="caution">
    <text evidence="1">The sequence shown here is derived from an EMBL/GenBank/DDBJ whole genome shotgun (WGS) entry which is preliminary data.</text>
</comment>
<organism evidence="1 2">
    <name type="scientific">Mesorhizobium japonicum</name>
    <dbReference type="NCBI Taxonomy" id="2066070"/>
    <lineage>
        <taxon>Bacteria</taxon>
        <taxon>Pseudomonadati</taxon>
        <taxon>Pseudomonadota</taxon>
        <taxon>Alphaproteobacteria</taxon>
        <taxon>Hyphomicrobiales</taxon>
        <taxon>Phyllobacteriaceae</taxon>
        <taxon>Mesorhizobium</taxon>
    </lineage>
</organism>
<dbReference type="InterPro" id="IPR045920">
    <property type="entry name" value="DUF6339"/>
</dbReference>
<evidence type="ECO:0000313" key="1">
    <source>
        <dbReference type="EMBL" id="RNJ46939.1"/>
    </source>
</evidence>
<dbReference type="Pfam" id="PF19866">
    <property type="entry name" value="DUF6339"/>
    <property type="match status" value="1"/>
</dbReference>
<gene>
    <name evidence="1" type="ORF">DNR46_03440</name>
</gene>
<protein>
    <submittedName>
        <fullName evidence="1">Uncharacterized protein</fullName>
    </submittedName>
</protein>
<accession>A0A3M9XFV4</accession>
<dbReference type="Proteomes" id="UP000275436">
    <property type="component" value="Unassembled WGS sequence"/>
</dbReference>
<sequence length="241" mass="26649">MVTVDAGLDSAHFPVEATYAASGGSPVPDEFLRTLRSALLEIGHACGFPDRGSAIERARFDELASIHLAQVPEFESGEALRDDVWAFLATVVLPDLVAWRFAGRPAERFQGGIRNAFQRLWMRGRILDRGPRTGRRWELLAELTEDALVQITERPSVGSDARLARGFAEAWVRATVRLGRPAMEDVTREAIIRLRLRNQIQVLSEIEDSELGTVMDSFFTGDSTPPAPAKPGWVGRLLGRT</sequence>
<evidence type="ECO:0000313" key="2">
    <source>
        <dbReference type="Proteomes" id="UP000275436"/>
    </source>
</evidence>